<evidence type="ECO:0000313" key="2">
    <source>
        <dbReference type="Proteomes" id="UP000499080"/>
    </source>
</evidence>
<evidence type="ECO:0000313" key="1">
    <source>
        <dbReference type="EMBL" id="GBM68147.1"/>
    </source>
</evidence>
<accession>A0A4Y2HRU7</accession>
<reference evidence="1 2" key="1">
    <citation type="journal article" date="2019" name="Sci. Rep.">
        <title>Orb-weaving spider Araneus ventricosus genome elucidates the spidroin gene catalogue.</title>
        <authorList>
            <person name="Kono N."/>
            <person name="Nakamura H."/>
            <person name="Ohtoshi R."/>
            <person name="Moran D.A.P."/>
            <person name="Shinohara A."/>
            <person name="Yoshida Y."/>
            <person name="Fujiwara M."/>
            <person name="Mori M."/>
            <person name="Tomita M."/>
            <person name="Arakawa K."/>
        </authorList>
    </citation>
    <scope>NUCLEOTIDE SEQUENCE [LARGE SCALE GENOMIC DNA]</scope>
</reference>
<dbReference type="Proteomes" id="UP000499080">
    <property type="component" value="Unassembled WGS sequence"/>
</dbReference>
<proteinExistence type="predicted"/>
<gene>
    <name evidence="1" type="ORF">AVEN_16430_1</name>
</gene>
<comment type="caution">
    <text evidence="1">The sequence shown here is derived from an EMBL/GenBank/DDBJ whole genome shotgun (WGS) entry which is preliminary data.</text>
</comment>
<dbReference type="AlphaFoldDB" id="A0A4Y2HRU7"/>
<organism evidence="1 2">
    <name type="scientific">Araneus ventricosus</name>
    <name type="common">Orbweaver spider</name>
    <name type="synonym">Epeira ventricosa</name>
    <dbReference type="NCBI Taxonomy" id="182803"/>
    <lineage>
        <taxon>Eukaryota</taxon>
        <taxon>Metazoa</taxon>
        <taxon>Ecdysozoa</taxon>
        <taxon>Arthropoda</taxon>
        <taxon>Chelicerata</taxon>
        <taxon>Arachnida</taxon>
        <taxon>Araneae</taxon>
        <taxon>Araneomorphae</taxon>
        <taxon>Entelegynae</taxon>
        <taxon>Araneoidea</taxon>
        <taxon>Araneidae</taxon>
        <taxon>Araneus</taxon>
    </lineage>
</organism>
<name>A0A4Y2HRU7_ARAVE</name>
<protein>
    <submittedName>
        <fullName evidence="1">Uncharacterized protein</fullName>
    </submittedName>
</protein>
<sequence>MIMKNIALFAAHFFSPCEGRTSIRPRLIEMSCLTSSSQELGGKRNQLPTGEVGKLKEQATCQDEQSNICIHLTEGDVQISSLSFVPVSLFFSRLPKRNTERKVT</sequence>
<dbReference type="EMBL" id="BGPR01002124">
    <property type="protein sequence ID" value="GBM68147.1"/>
    <property type="molecule type" value="Genomic_DNA"/>
</dbReference>
<keyword evidence="2" id="KW-1185">Reference proteome</keyword>